<feature type="domain" description="MmgE/PrpD C-terminal" evidence="3">
    <location>
        <begin position="280"/>
        <end position="440"/>
    </location>
</feature>
<comment type="similarity">
    <text evidence="1">Belongs to the PrpD family.</text>
</comment>
<dbReference type="InterPro" id="IPR005656">
    <property type="entry name" value="MmgE_PrpD"/>
</dbReference>
<dbReference type="PANTHER" id="PTHR16943">
    <property type="entry name" value="2-METHYLCITRATE DEHYDRATASE-RELATED"/>
    <property type="match status" value="1"/>
</dbReference>
<dbReference type="InterPro" id="IPR045337">
    <property type="entry name" value="MmgE_PrpD_C"/>
</dbReference>
<dbReference type="AlphaFoldDB" id="A0A1N5VKA2"/>
<dbReference type="Proteomes" id="UP000185124">
    <property type="component" value="Unassembled WGS sequence"/>
</dbReference>
<feature type="domain" description="MmgE/PrpD N-terminal" evidence="2">
    <location>
        <begin position="11"/>
        <end position="256"/>
    </location>
</feature>
<reference evidence="5" key="1">
    <citation type="submission" date="2016-12" db="EMBL/GenBank/DDBJ databases">
        <authorList>
            <person name="Varghese N."/>
            <person name="Submissions S."/>
        </authorList>
    </citation>
    <scope>NUCLEOTIDE SEQUENCE [LARGE SCALE GENOMIC DNA]</scope>
    <source>
        <strain evidence="5">DSM 45599</strain>
    </source>
</reference>
<dbReference type="EMBL" id="FSQT01000001">
    <property type="protein sequence ID" value="SIM72747.1"/>
    <property type="molecule type" value="Genomic_DNA"/>
</dbReference>
<organism evidence="4 5">
    <name type="scientific">Micromonospora cremea</name>
    <dbReference type="NCBI Taxonomy" id="709881"/>
    <lineage>
        <taxon>Bacteria</taxon>
        <taxon>Bacillati</taxon>
        <taxon>Actinomycetota</taxon>
        <taxon>Actinomycetes</taxon>
        <taxon>Micromonosporales</taxon>
        <taxon>Micromonosporaceae</taxon>
        <taxon>Micromonospora</taxon>
    </lineage>
</organism>
<dbReference type="STRING" id="709881.SAMN04489832_1659"/>
<protein>
    <submittedName>
        <fullName evidence="4">2-methylcitrate dehydratase PrpD</fullName>
    </submittedName>
</protein>
<dbReference type="InterPro" id="IPR042183">
    <property type="entry name" value="MmgE/PrpD_sf_1"/>
</dbReference>
<dbReference type="InterPro" id="IPR042188">
    <property type="entry name" value="MmgE/PrpD_sf_2"/>
</dbReference>
<dbReference type="Gene3D" id="1.10.4100.10">
    <property type="entry name" value="2-methylcitrate dehydratase PrpD"/>
    <property type="match status" value="1"/>
</dbReference>
<dbReference type="Gene3D" id="3.30.1330.120">
    <property type="entry name" value="2-methylcitrate dehydratase PrpD"/>
    <property type="match status" value="1"/>
</dbReference>
<dbReference type="OrthoDB" id="9797528at2"/>
<dbReference type="InterPro" id="IPR045336">
    <property type="entry name" value="MmgE_PrpD_N"/>
</dbReference>
<name>A0A1N5VKA2_9ACTN</name>
<dbReference type="RefSeq" id="WP_074310139.1">
    <property type="nucleotide sequence ID" value="NZ_FSQT01000001.1"/>
</dbReference>
<keyword evidence="5" id="KW-1185">Reference proteome</keyword>
<dbReference type="InterPro" id="IPR036148">
    <property type="entry name" value="MmgE/PrpD_sf"/>
</dbReference>
<dbReference type="Pfam" id="PF03972">
    <property type="entry name" value="MmgE_PrpD_N"/>
    <property type="match status" value="1"/>
</dbReference>
<proteinExistence type="inferred from homology"/>
<evidence type="ECO:0000256" key="1">
    <source>
        <dbReference type="ARBA" id="ARBA00006174"/>
    </source>
</evidence>
<dbReference type="Pfam" id="PF19305">
    <property type="entry name" value="MmgE_PrpD_C"/>
    <property type="match status" value="1"/>
</dbReference>
<evidence type="ECO:0000259" key="3">
    <source>
        <dbReference type="Pfam" id="PF19305"/>
    </source>
</evidence>
<accession>A0A1N5VKA2</accession>
<evidence type="ECO:0000259" key="2">
    <source>
        <dbReference type="Pfam" id="PF03972"/>
    </source>
</evidence>
<sequence length="489" mass="51800">MEAAPSDPIRALVHHACTARFTDLPEQTVAAVQRAMLDTVGAGIAGTSTPMGRIVTAAALETGGRPDSTVWGYRQRVPAAEAAFVNAIMARCRELDDVHEGSPVVGMGHGGHVSVMVVPAVIAVAESLPHPVSGAELITAIAVGSDLIPRLRMAAGSAGRLGFEGPAVAPFGVAAAVGRLYGFDEDTMANAMGAAYAHCAGNVQATRDGAWDVWLNAGIAARAGFVAADLARRGHHGTGAPLLGAAGLYPLYFRGEYHERGLLTELGQTFEGTHLSTKLYSSCKYTHNPIYTLTELARQNGITAADIERISVLTNSHEMRVVVLDQEGQHKHEPATVGAAQFSLPFVLAIALVHGDVFPDTLTEESLHDPETLALAKRVVVQVDPAKDELLKKTGYPPDDVEIRTWDGRTVAACLPYTKGHPRNPVTFDEVVTKFERCCALSELSPSANVRAAFVDDVHALPTLSDCRHLVADLFRDAHDDVPVAATAA</sequence>
<evidence type="ECO:0000313" key="4">
    <source>
        <dbReference type="EMBL" id="SIM72747.1"/>
    </source>
</evidence>
<dbReference type="SUPFAM" id="SSF103378">
    <property type="entry name" value="2-methylcitrate dehydratase PrpD"/>
    <property type="match status" value="1"/>
</dbReference>
<dbReference type="GO" id="GO:0016829">
    <property type="term" value="F:lyase activity"/>
    <property type="evidence" value="ECO:0007669"/>
    <property type="project" value="InterPro"/>
</dbReference>
<dbReference type="PANTHER" id="PTHR16943:SF8">
    <property type="entry name" value="2-METHYLCITRATE DEHYDRATASE"/>
    <property type="match status" value="1"/>
</dbReference>
<evidence type="ECO:0000313" key="5">
    <source>
        <dbReference type="Proteomes" id="UP000185124"/>
    </source>
</evidence>
<gene>
    <name evidence="4" type="ORF">SAMN04489832_1659</name>
</gene>